<dbReference type="GO" id="GO:0009055">
    <property type="term" value="F:electron transfer activity"/>
    <property type="evidence" value="ECO:0007669"/>
    <property type="project" value="InterPro"/>
</dbReference>
<keyword evidence="11" id="KW-0472">Membrane</keyword>
<dbReference type="InterPro" id="IPR017900">
    <property type="entry name" value="4Fe4S_Fe_S_CS"/>
</dbReference>
<evidence type="ECO:0000256" key="11">
    <source>
        <dbReference type="ARBA" id="ARBA00023136"/>
    </source>
</evidence>
<name>A0A1T0CWW7_9GAMM</name>
<dbReference type="PANTHER" id="PTHR42859:SF3">
    <property type="entry name" value="ION-TRANSLOCATING OXIDOREDUCTASE COMPLEX SUBUNIT B"/>
    <property type="match status" value="1"/>
</dbReference>
<keyword evidence="3" id="KW-0004">4Fe-4S</keyword>
<dbReference type="PROSITE" id="PS51656">
    <property type="entry name" value="4FE4S"/>
    <property type="match status" value="1"/>
</dbReference>
<dbReference type="InterPro" id="IPR007202">
    <property type="entry name" value="4Fe-4S_dom"/>
</dbReference>
<keyword evidence="1" id="KW-0813">Transport</keyword>
<evidence type="ECO:0000256" key="5">
    <source>
        <dbReference type="ARBA" id="ARBA00022723"/>
    </source>
</evidence>
<organism evidence="14 15">
    <name type="scientific">Moraxella porci DSM 25326</name>
    <dbReference type="NCBI Taxonomy" id="573983"/>
    <lineage>
        <taxon>Bacteria</taxon>
        <taxon>Pseudomonadati</taxon>
        <taxon>Pseudomonadota</taxon>
        <taxon>Gammaproteobacteria</taxon>
        <taxon>Moraxellales</taxon>
        <taxon>Moraxellaceae</taxon>
        <taxon>Moraxella</taxon>
    </lineage>
</organism>
<evidence type="ECO:0000256" key="9">
    <source>
        <dbReference type="ARBA" id="ARBA00023004"/>
    </source>
</evidence>
<keyword evidence="15" id="KW-1185">Reference proteome</keyword>
<dbReference type="RefSeq" id="WP_078317212.1">
    <property type="nucleotide sequence ID" value="NZ_MUYV01000001.1"/>
</dbReference>
<reference evidence="14 15" key="1">
    <citation type="submission" date="2017-02" db="EMBL/GenBank/DDBJ databases">
        <title>Draft genome sequence of Moraxella porci CCUG 54912T type strain.</title>
        <authorList>
            <person name="Salva-Serra F."/>
            <person name="Engstrom-Jakobsson H."/>
            <person name="Thorell K."/>
            <person name="Jaen-Luchoro D."/>
            <person name="Gonzales-Siles L."/>
            <person name="Karlsson R."/>
            <person name="Yazdan S."/>
            <person name="Boulund F."/>
            <person name="Johnning A."/>
            <person name="Engstrand L."/>
            <person name="Kristiansson E."/>
            <person name="Moore E."/>
        </authorList>
    </citation>
    <scope>NUCLEOTIDE SEQUENCE [LARGE SCALE GENOMIC DNA]</scope>
    <source>
        <strain evidence="14 15">CCUG 54912</strain>
    </source>
</reference>
<dbReference type="PROSITE" id="PS51379">
    <property type="entry name" value="4FE4S_FER_2"/>
    <property type="match status" value="2"/>
</dbReference>
<dbReference type="InterPro" id="IPR050294">
    <property type="entry name" value="RnfB_subfamily"/>
</dbReference>
<accession>A0A1T0CWW7</accession>
<evidence type="ECO:0000313" key="15">
    <source>
        <dbReference type="Proteomes" id="UP000190683"/>
    </source>
</evidence>
<evidence type="ECO:0000259" key="13">
    <source>
        <dbReference type="PROSITE" id="PS51656"/>
    </source>
</evidence>
<feature type="domain" description="4Fe-4S ferredoxin-type" evidence="12">
    <location>
        <begin position="139"/>
        <end position="168"/>
    </location>
</feature>
<evidence type="ECO:0000259" key="12">
    <source>
        <dbReference type="PROSITE" id="PS51379"/>
    </source>
</evidence>
<dbReference type="Pfam" id="PF04060">
    <property type="entry name" value="FeS"/>
    <property type="match status" value="1"/>
</dbReference>
<dbReference type="GO" id="GO:0046872">
    <property type="term" value="F:metal ion binding"/>
    <property type="evidence" value="ECO:0007669"/>
    <property type="project" value="UniProtKB-KW"/>
</dbReference>
<dbReference type="AlphaFoldDB" id="A0A1T0CWW7"/>
<keyword evidence="5" id="KW-0479">Metal-binding</keyword>
<dbReference type="Proteomes" id="UP000190683">
    <property type="component" value="Unassembled WGS sequence"/>
</dbReference>
<evidence type="ECO:0000256" key="4">
    <source>
        <dbReference type="ARBA" id="ARBA00022519"/>
    </source>
</evidence>
<keyword evidence="9" id="KW-0408">Iron</keyword>
<keyword evidence="7" id="KW-1278">Translocase</keyword>
<feature type="domain" description="4Fe-4S ferredoxin-type" evidence="12">
    <location>
        <begin position="109"/>
        <end position="138"/>
    </location>
</feature>
<evidence type="ECO:0000256" key="6">
    <source>
        <dbReference type="ARBA" id="ARBA00022737"/>
    </source>
</evidence>
<keyword evidence="8" id="KW-0249">Electron transport</keyword>
<keyword evidence="2" id="KW-1003">Cell membrane</keyword>
<dbReference type="GO" id="GO:0051539">
    <property type="term" value="F:4 iron, 4 sulfur cluster binding"/>
    <property type="evidence" value="ECO:0007669"/>
    <property type="project" value="UniProtKB-KW"/>
</dbReference>
<keyword evidence="4" id="KW-0997">Cell inner membrane</keyword>
<gene>
    <name evidence="14" type="ORF">B0681_01250</name>
</gene>
<evidence type="ECO:0000256" key="8">
    <source>
        <dbReference type="ARBA" id="ARBA00022982"/>
    </source>
</evidence>
<evidence type="ECO:0000256" key="2">
    <source>
        <dbReference type="ARBA" id="ARBA00022475"/>
    </source>
</evidence>
<dbReference type="EMBL" id="MUYV01000001">
    <property type="protein sequence ID" value="OOS26826.1"/>
    <property type="molecule type" value="Genomic_DNA"/>
</dbReference>
<sequence length="288" mass="31307">MASQDSLHSPKSVPILFQPLVESLDSATLEAIYAIDAVLPQTQCGLCGHHDGCLPYAHGIITQNEAINLCVPGGQAVTDRISELTGRDSLPASISKWPIDPVTQRPTAVRAIIRDSECIGCTKCIPACPVDAIIGTAKHMHSIISDLCTGCELCIAPCPVDCIDLVAHTHRPSDEARDREQAHLRQRYHRHLERVAQSIESGSKPVVSTIESQMVNVMNQADTVTIDETAAKNTIMAAKLRTQLKKLQKQLAAAPSIDKQQQIQAIEQELLQLQNNANTQHPTDQGDL</sequence>
<dbReference type="PANTHER" id="PTHR42859">
    <property type="entry name" value="OXIDOREDUCTASE"/>
    <property type="match status" value="1"/>
</dbReference>
<dbReference type="InterPro" id="IPR010207">
    <property type="entry name" value="Elect_transpt_cplx_RnfB/RsxB"/>
</dbReference>
<keyword evidence="10" id="KW-0411">Iron-sulfur</keyword>
<dbReference type="InterPro" id="IPR017896">
    <property type="entry name" value="4Fe4S_Fe-S-bd"/>
</dbReference>
<dbReference type="Gene3D" id="1.10.15.40">
    <property type="entry name" value="Electron transport complex subunit B, putative Fe-S cluster"/>
    <property type="match status" value="1"/>
</dbReference>
<comment type="caution">
    <text evidence="14">The sequence shown here is derived from an EMBL/GenBank/DDBJ whole genome shotgun (WGS) entry which is preliminary data.</text>
</comment>
<evidence type="ECO:0000256" key="10">
    <source>
        <dbReference type="ARBA" id="ARBA00023014"/>
    </source>
</evidence>
<evidence type="ECO:0000256" key="7">
    <source>
        <dbReference type="ARBA" id="ARBA00022967"/>
    </source>
</evidence>
<evidence type="ECO:0000256" key="3">
    <source>
        <dbReference type="ARBA" id="ARBA00022485"/>
    </source>
</evidence>
<dbReference type="SUPFAM" id="SSF54862">
    <property type="entry name" value="4Fe-4S ferredoxins"/>
    <property type="match status" value="1"/>
</dbReference>
<dbReference type="Pfam" id="PF14697">
    <property type="entry name" value="Fer4_21"/>
    <property type="match status" value="1"/>
</dbReference>
<keyword evidence="6" id="KW-0677">Repeat</keyword>
<dbReference type="PROSITE" id="PS00198">
    <property type="entry name" value="4FE4S_FER_1"/>
    <property type="match status" value="1"/>
</dbReference>
<evidence type="ECO:0000313" key="14">
    <source>
        <dbReference type="EMBL" id="OOS26826.1"/>
    </source>
</evidence>
<dbReference type="Gene3D" id="3.30.70.20">
    <property type="match status" value="1"/>
</dbReference>
<dbReference type="STRING" id="573983.B0681_01250"/>
<proteinExistence type="predicted"/>
<feature type="domain" description="4Fe-4S" evidence="13">
    <location>
        <begin position="23"/>
        <end position="87"/>
    </location>
</feature>
<dbReference type="NCBIfam" id="TIGR01944">
    <property type="entry name" value="rnfB"/>
    <property type="match status" value="1"/>
</dbReference>
<evidence type="ECO:0000256" key="1">
    <source>
        <dbReference type="ARBA" id="ARBA00022448"/>
    </source>
</evidence>
<protein>
    <submittedName>
        <fullName evidence="14">Iron-sulfur protein</fullName>
    </submittedName>
</protein>